<comment type="caution">
    <text evidence="9">The sequence shown here is derived from an EMBL/GenBank/DDBJ whole genome shotgun (WGS) entry which is preliminary data.</text>
</comment>
<accession>A0A1G1Y5J9</accession>
<feature type="transmembrane region" description="Helical" evidence="7">
    <location>
        <begin position="87"/>
        <end position="107"/>
    </location>
</feature>
<organism evidence="9 10">
    <name type="scientific">Candidatus Buchananbacteria bacterium RIFCSPHIGHO2_01_FULL_47_11b</name>
    <dbReference type="NCBI Taxonomy" id="1797537"/>
    <lineage>
        <taxon>Bacteria</taxon>
        <taxon>Candidatus Buchananiibacteriota</taxon>
    </lineage>
</organism>
<reference evidence="9 10" key="1">
    <citation type="journal article" date="2016" name="Nat. Commun.">
        <title>Thousands of microbial genomes shed light on interconnected biogeochemical processes in an aquifer system.</title>
        <authorList>
            <person name="Anantharaman K."/>
            <person name="Brown C.T."/>
            <person name="Hug L.A."/>
            <person name="Sharon I."/>
            <person name="Castelle C.J."/>
            <person name="Probst A.J."/>
            <person name="Thomas B.C."/>
            <person name="Singh A."/>
            <person name="Wilkins M.J."/>
            <person name="Karaoz U."/>
            <person name="Brodie E.L."/>
            <person name="Williams K.H."/>
            <person name="Hubbard S.S."/>
            <person name="Banfield J.F."/>
        </authorList>
    </citation>
    <scope>NUCLEOTIDE SEQUENCE [LARGE SCALE GENOMIC DNA]</scope>
</reference>
<feature type="domain" description="Bacterial sugar transferase" evidence="8">
    <location>
        <begin position="269"/>
        <end position="461"/>
    </location>
</feature>
<evidence type="ECO:0000256" key="3">
    <source>
        <dbReference type="ARBA" id="ARBA00022679"/>
    </source>
</evidence>
<keyword evidence="5 7" id="KW-1133">Transmembrane helix</keyword>
<gene>
    <name evidence="9" type="ORF">A2840_00320</name>
</gene>
<comment type="subcellular location">
    <subcellularLocation>
        <location evidence="1">Membrane</location>
        <topology evidence="1">Multi-pass membrane protein</topology>
    </subcellularLocation>
</comment>
<evidence type="ECO:0000256" key="6">
    <source>
        <dbReference type="ARBA" id="ARBA00023136"/>
    </source>
</evidence>
<evidence type="ECO:0000256" key="7">
    <source>
        <dbReference type="SAM" id="Phobius"/>
    </source>
</evidence>
<feature type="transmembrane region" description="Helical" evidence="7">
    <location>
        <begin position="50"/>
        <end position="75"/>
    </location>
</feature>
<sequence length="467" mass="53517">MKRSEILFSAITVPLDFFALLLAAVTAYLIRYLPAIQSVRPIMFDLSFRSFFSIAVVASIFWVGIYAITGLYAMGGTRKLSEEISKVFVASSAGLALVLAVMVFSRFLFDSRFIILASYVLAVVFVIIERLIVRWIQRLAFARGIGLHRVVLIGDTETSQQFSRYFEKRPTLGYRIVDHLPRFDPTVAQYLRDLVAEDKFDEIILVNPNLAEPQTIELVEFAAENHIDFKYTADLLGTRLTNMEVRTLAGAPVIEIKRTRLDGWGRVLKRIFDIVGAVLLIILTAPVMVLTALAVLLDSRGPIFFAYQRIGQHGKPFQYLKFRSMIKGAHQLRYTPEFQQAQKNLRPNSPMLKFQNDPRVTRVGKFIRRWSIDELPELFLVFIGKMSLVGPRPHESEEVSRYQRHHKRALTLKPGITGLSQVSGRSDLEFEDEVKLDTFYIENWSLWLDLQILAKTPWAVIRRRETV</sequence>
<dbReference type="PANTHER" id="PTHR30576">
    <property type="entry name" value="COLANIC BIOSYNTHESIS UDP-GLUCOSE LIPID CARRIER TRANSFERASE"/>
    <property type="match status" value="1"/>
</dbReference>
<dbReference type="GO" id="GO:0016020">
    <property type="term" value="C:membrane"/>
    <property type="evidence" value="ECO:0007669"/>
    <property type="project" value="UniProtKB-SubCell"/>
</dbReference>
<keyword evidence="3" id="KW-0808">Transferase</keyword>
<feature type="transmembrane region" description="Helical" evidence="7">
    <location>
        <begin position="274"/>
        <end position="297"/>
    </location>
</feature>
<evidence type="ECO:0000313" key="9">
    <source>
        <dbReference type="EMBL" id="OGY47096.1"/>
    </source>
</evidence>
<dbReference type="AlphaFoldDB" id="A0A1G1Y5J9"/>
<protein>
    <recommendedName>
        <fullName evidence="8">Bacterial sugar transferase domain-containing protein</fullName>
    </recommendedName>
</protein>
<evidence type="ECO:0000256" key="5">
    <source>
        <dbReference type="ARBA" id="ARBA00022989"/>
    </source>
</evidence>
<dbReference type="EMBL" id="MHIG01000015">
    <property type="protein sequence ID" value="OGY47096.1"/>
    <property type="molecule type" value="Genomic_DNA"/>
</dbReference>
<name>A0A1G1Y5J9_9BACT</name>
<dbReference type="Pfam" id="PF13727">
    <property type="entry name" value="CoA_binding_3"/>
    <property type="match status" value="1"/>
</dbReference>
<keyword evidence="6 7" id="KW-0472">Membrane</keyword>
<dbReference type="Proteomes" id="UP000178385">
    <property type="component" value="Unassembled WGS sequence"/>
</dbReference>
<feature type="transmembrane region" description="Helical" evidence="7">
    <location>
        <begin position="113"/>
        <end position="133"/>
    </location>
</feature>
<feature type="transmembrane region" description="Helical" evidence="7">
    <location>
        <begin position="7"/>
        <end position="30"/>
    </location>
</feature>
<comment type="similarity">
    <text evidence="2">Belongs to the bacterial sugar transferase family.</text>
</comment>
<dbReference type="InterPro" id="IPR003362">
    <property type="entry name" value="Bact_transf"/>
</dbReference>
<dbReference type="Pfam" id="PF02397">
    <property type="entry name" value="Bac_transf"/>
    <property type="match status" value="1"/>
</dbReference>
<dbReference type="PANTHER" id="PTHR30576:SF10">
    <property type="entry name" value="SLL5057 PROTEIN"/>
    <property type="match status" value="1"/>
</dbReference>
<dbReference type="NCBIfam" id="TIGR03025">
    <property type="entry name" value="EPS_sugtrans"/>
    <property type="match status" value="1"/>
</dbReference>
<evidence type="ECO:0000256" key="1">
    <source>
        <dbReference type="ARBA" id="ARBA00004141"/>
    </source>
</evidence>
<keyword evidence="4 7" id="KW-0812">Transmembrane</keyword>
<evidence type="ECO:0000256" key="4">
    <source>
        <dbReference type="ARBA" id="ARBA00022692"/>
    </source>
</evidence>
<dbReference type="InterPro" id="IPR017475">
    <property type="entry name" value="EPS_sugar_tfrase"/>
</dbReference>
<dbReference type="GO" id="GO:0016780">
    <property type="term" value="F:phosphotransferase activity, for other substituted phosphate groups"/>
    <property type="evidence" value="ECO:0007669"/>
    <property type="project" value="TreeGrafter"/>
</dbReference>
<evidence type="ECO:0000256" key="2">
    <source>
        <dbReference type="ARBA" id="ARBA00006464"/>
    </source>
</evidence>
<proteinExistence type="inferred from homology"/>
<evidence type="ECO:0000313" key="10">
    <source>
        <dbReference type="Proteomes" id="UP000178385"/>
    </source>
</evidence>
<evidence type="ECO:0000259" key="8">
    <source>
        <dbReference type="Pfam" id="PF02397"/>
    </source>
</evidence>